<dbReference type="Proteomes" id="UP000233551">
    <property type="component" value="Unassembled WGS sequence"/>
</dbReference>
<keyword evidence="2" id="KW-1185">Reference proteome</keyword>
<comment type="caution">
    <text evidence="1">The sequence shown here is derived from an EMBL/GenBank/DDBJ whole genome shotgun (WGS) entry which is preliminary data.</text>
</comment>
<organism evidence="1 2">
    <name type="scientific">Punica granatum</name>
    <name type="common">Pomegranate</name>
    <dbReference type="NCBI Taxonomy" id="22663"/>
    <lineage>
        <taxon>Eukaryota</taxon>
        <taxon>Viridiplantae</taxon>
        <taxon>Streptophyta</taxon>
        <taxon>Embryophyta</taxon>
        <taxon>Tracheophyta</taxon>
        <taxon>Spermatophyta</taxon>
        <taxon>Magnoliopsida</taxon>
        <taxon>eudicotyledons</taxon>
        <taxon>Gunneridae</taxon>
        <taxon>Pentapetalae</taxon>
        <taxon>rosids</taxon>
        <taxon>malvids</taxon>
        <taxon>Myrtales</taxon>
        <taxon>Lythraceae</taxon>
        <taxon>Punica</taxon>
    </lineage>
</organism>
<name>A0A2I0IEH5_PUNGR</name>
<proteinExistence type="predicted"/>
<evidence type="ECO:0000313" key="2">
    <source>
        <dbReference type="Proteomes" id="UP000233551"/>
    </source>
</evidence>
<protein>
    <submittedName>
        <fullName evidence="1">Uncharacterized protein</fullName>
    </submittedName>
</protein>
<gene>
    <name evidence="1" type="ORF">CRG98_037217</name>
</gene>
<dbReference type="EMBL" id="PGOL01003179">
    <property type="protein sequence ID" value="PKI42391.1"/>
    <property type="molecule type" value="Genomic_DNA"/>
</dbReference>
<dbReference type="AlphaFoldDB" id="A0A2I0IEH5"/>
<accession>A0A2I0IEH5</accession>
<sequence length="92" mass="10004">MHVGSNAPHCLSRVQCPHSVRNPSAESSLASTYRSAPSSVYVEDDSDRGGKSWLDMTRELDRSLGFQESQMTILLSDSSVGPNPRLSELALP</sequence>
<evidence type="ECO:0000313" key="1">
    <source>
        <dbReference type="EMBL" id="PKI42391.1"/>
    </source>
</evidence>
<reference evidence="1 2" key="1">
    <citation type="submission" date="2017-11" db="EMBL/GenBank/DDBJ databases">
        <title>De-novo sequencing of pomegranate (Punica granatum L.) genome.</title>
        <authorList>
            <person name="Akparov Z."/>
            <person name="Amiraslanov A."/>
            <person name="Hajiyeva S."/>
            <person name="Abbasov M."/>
            <person name="Kaur K."/>
            <person name="Hamwieh A."/>
            <person name="Solovyev V."/>
            <person name="Salamov A."/>
            <person name="Braich B."/>
            <person name="Kosarev P."/>
            <person name="Mahmoud A."/>
            <person name="Hajiyev E."/>
            <person name="Babayeva S."/>
            <person name="Izzatullayeva V."/>
            <person name="Mammadov A."/>
            <person name="Mammadov A."/>
            <person name="Sharifova S."/>
            <person name="Ojaghi J."/>
            <person name="Eynullazada K."/>
            <person name="Bayramov B."/>
            <person name="Abdulazimova A."/>
            <person name="Shahmuradov I."/>
        </authorList>
    </citation>
    <scope>NUCLEOTIDE SEQUENCE [LARGE SCALE GENOMIC DNA]</scope>
    <source>
        <strain evidence="2">cv. AG2017</strain>
        <tissue evidence="1">Leaf</tissue>
    </source>
</reference>